<sequence length="171" mass="18557">MTPATLLGGGWLARWPSRVEGLAPGTPTLNIETRAPADWAVDTRAAAEGFLGGRTPLYRWPPRDRWRRALEDEKNPDRETGGPSPPSRKNTKTPQHELSGKGTPNQIQYNGHLNLGKVNPTILTDTERPLRPPTAFWGRSAGSDFRPAPGGGEPLGTPWTAGRARSPASPR</sequence>
<organism evidence="2 3">
    <name type="scientific">Pleurodeles waltl</name>
    <name type="common">Iberian ribbed newt</name>
    <dbReference type="NCBI Taxonomy" id="8319"/>
    <lineage>
        <taxon>Eukaryota</taxon>
        <taxon>Metazoa</taxon>
        <taxon>Chordata</taxon>
        <taxon>Craniata</taxon>
        <taxon>Vertebrata</taxon>
        <taxon>Euteleostomi</taxon>
        <taxon>Amphibia</taxon>
        <taxon>Batrachia</taxon>
        <taxon>Caudata</taxon>
        <taxon>Salamandroidea</taxon>
        <taxon>Salamandridae</taxon>
        <taxon>Pleurodelinae</taxon>
        <taxon>Pleurodeles</taxon>
    </lineage>
</organism>
<proteinExistence type="predicted"/>
<comment type="caution">
    <text evidence="2">The sequence shown here is derived from an EMBL/GenBank/DDBJ whole genome shotgun (WGS) entry which is preliminary data.</text>
</comment>
<dbReference type="Proteomes" id="UP001066276">
    <property type="component" value="Chromosome 9"/>
</dbReference>
<protein>
    <submittedName>
        <fullName evidence="2">Uncharacterized protein</fullName>
    </submittedName>
</protein>
<feature type="region of interest" description="Disordered" evidence="1">
    <location>
        <begin position="123"/>
        <end position="171"/>
    </location>
</feature>
<dbReference type="EMBL" id="JANPWB010000013">
    <property type="protein sequence ID" value="KAJ1106122.1"/>
    <property type="molecule type" value="Genomic_DNA"/>
</dbReference>
<feature type="region of interest" description="Disordered" evidence="1">
    <location>
        <begin position="63"/>
        <end position="111"/>
    </location>
</feature>
<dbReference type="AlphaFoldDB" id="A0AAV7MRE4"/>
<feature type="compositionally biased region" description="Polar residues" evidence="1">
    <location>
        <begin position="102"/>
        <end position="111"/>
    </location>
</feature>
<accession>A0AAV7MRE4</accession>
<gene>
    <name evidence="2" type="ORF">NDU88_003525</name>
</gene>
<evidence type="ECO:0000313" key="2">
    <source>
        <dbReference type="EMBL" id="KAJ1106122.1"/>
    </source>
</evidence>
<evidence type="ECO:0000256" key="1">
    <source>
        <dbReference type="SAM" id="MobiDB-lite"/>
    </source>
</evidence>
<name>A0AAV7MRE4_PLEWA</name>
<evidence type="ECO:0000313" key="3">
    <source>
        <dbReference type="Proteomes" id="UP001066276"/>
    </source>
</evidence>
<feature type="compositionally biased region" description="Basic and acidic residues" evidence="1">
    <location>
        <begin position="63"/>
        <end position="80"/>
    </location>
</feature>
<reference evidence="2" key="1">
    <citation type="journal article" date="2022" name="bioRxiv">
        <title>Sequencing and chromosome-scale assembly of the giantPleurodeles waltlgenome.</title>
        <authorList>
            <person name="Brown T."/>
            <person name="Elewa A."/>
            <person name="Iarovenko S."/>
            <person name="Subramanian E."/>
            <person name="Araus A.J."/>
            <person name="Petzold A."/>
            <person name="Susuki M."/>
            <person name="Suzuki K.-i.T."/>
            <person name="Hayashi T."/>
            <person name="Toyoda A."/>
            <person name="Oliveira C."/>
            <person name="Osipova E."/>
            <person name="Leigh N.D."/>
            <person name="Simon A."/>
            <person name="Yun M.H."/>
        </authorList>
    </citation>
    <scope>NUCLEOTIDE SEQUENCE</scope>
    <source>
        <strain evidence="2">20211129_DDA</strain>
        <tissue evidence="2">Liver</tissue>
    </source>
</reference>
<keyword evidence="3" id="KW-1185">Reference proteome</keyword>